<dbReference type="GO" id="GO:0042277">
    <property type="term" value="F:peptide binding"/>
    <property type="evidence" value="ECO:0007669"/>
    <property type="project" value="TreeGrafter"/>
</dbReference>
<dbReference type="GO" id="GO:0005737">
    <property type="term" value="C:cytoplasm"/>
    <property type="evidence" value="ECO:0007669"/>
    <property type="project" value="TreeGrafter"/>
</dbReference>
<dbReference type="Gene3D" id="2.60.40.1910">
    <property type="match status" value="1"/>
</dbReference>
<accession>W4KCD0</accession>
<dbReference type="InterPro" id="IPR024571">
    <property type="entry name" value="ERAP1-like_C_dom"/>
</dbReference>
<evidence type="ECO:0000259" key="11">
    <source>
        <dbReference type="Pfam" id="PF01433"/>
    </source>
</evidence>
<reference evidence="14 15" key="1">
    <citation type="journal article" date="2012" name="New Phytol.">
        <title>Insight into trade-off between wood decay and parasitism from the genome of a fungal forest pathogen.</title>
        <authorList>
            <person name="Olson A."/>
            <person name="Aerts A."/>
            <person name="Asiegbu F."/>
            <person name="Belbahri L."/>
            <person name="Bouzid O."/>
            <person name="Broberg A."/>
            <person name="Canback B."/>
            <person name="Coutinho P.M."/>
            <person name="Cullen D."/>
            <person name="Dalman K."/>
            <person name="Deflorio G."/>
            <person name="van Diepen L.T."/>
            <person name="Dunand C."/>
            <person name="Duplessis S."/>
            <person name="Durling M."/>
            <person name="Gonthier P."/>
            <person name="Grimwood J."/>
            <person name="Fossdal C.G."/>
            <person name="Hansson D."/>
            <person name="Henrissat B."/>
            <person name="Hietala A."/>
            <person name="Himmelstrand K."/>
            <person name="Hoffmeister D."/>
            <person name="Hogberg N."/>
            <person name="James T.Y."/>
            <person name="Karlsson M."/>
            <person name="Kohler A."/>
            <person name="Kues U."/>
            <person name="Lee Y.H."/>
            <person name="Lin Y.C."/>
            <person name="Lind M."/>
            <person name="Lindquist E."/>
            <person name="Lombard V."/>
            <person name="Lucas S."/>
            <person name="Lunden K."/>
            <person name="Morin E."/>
            <person name="Murat C."/>
            <person name="Park J."/>
            <person name="Raffaello T."/>
            <person name="Rouze P."/>
            <person name="Salamov A."/>
            <person name="Schmutz J."/>
            <person name="Solheim H."/>
            <person name="Stahlberg J."/>
            <person name="Velez H."/>
            <person name="de Vries R.P."/>
            <person name="Wiebenga A."/>
            <person name="Woodward S."/>
            <person name="Yakovlev I."/>
            <person name="Garbelotto M."/>
            <person name="Martin F."/>
            <person name="Grigoriev I.V."/>
            <person name="Stenlid J."/>
        </authorList>
    </citation>
    <scope>NUCLEOTIDE SEQUENCE [LARGE SCALE GENOMIC DNA]</scope>
    <source>
        <strain evidence="14 15">TC 32-1</strain>
    </source>
</reference>
<keyword evidence="3" id="KW-0645">Protease</keyword>
<feature type="active site" description="Proton acceptor" evidence="8">
    <location>
        <position position="441"/>
    </location>
</feature>
<evidence type="ECO:0000256" key="9">
    <source>
        <dbReference type="PIRSR" id="PIRSR634016-3"/>
    </source>
</evidence>
<evidence type="ECO:0000256" key="10">
    <source>
        <dbReference type="PIRSR" id="PIRSR634016-4"/>
    </source>
</evidence>
<dbReference type="InterPro" id="IPR042097">
    <property type="entry name" value="Aminopeptidase_N-like_N_sf"/>
</dbReference>
<dbReference type="Gene3D" id="1.25.50.20">
    <property type="match status" value="1"/>
</dbReference>
<dbReference type="EMBL" id="KI925457">
    <property type="protein sequence ID" value="ETW82731.1"/>
    <property type="molecule type" value="Genomic_DNA"/>
</dbReference>
<evidence type="ECO:0000256" key="6">
    <source>
        <dbReference type="ARBA" id="ARBA00022833"/>
    </source>
</evidence>
<dbReference type="PANTHER" id="PTHR11533:SF174">
    <property type="entry name" value="PUROMYCIN-SENSITIVE AMINOPEPTIDASE-RELATED"/>
    <property type="match status" value="1"/>
</dbReference>
<dbReference type="GO" id="GO:0006508">
    <property type="term" value="P:proteolysis"/>
    <property type="evidence" value="ECO:0007669"/>
    <property type="project" value="UniProtKB-KW"/>
</dbReference>
<name>W4KCD0_HETIT</name>
<comment type="similarity">
    <text evidence="1">Belongs to the peptidase M1 family.</text>
</comment>
<dbReference type="GO" id="GO:0016020">
    <property type="term" value="C:membrane"/>
    <property type="evidence" value="ECO:0007669"/>
    <property type="project" value="TreeGrafter"/>
</dbReference>
<keyword evidence="15" id="KW-1185">Reference proteome</keyword>
<evidence type="ECO:0000256" key="4">
    <source>
        <dbReference type="ARBA" id="ARBA00022723"/>
    </source>
</evidence>
<dbReference type="GeneID" id="20672172"/>
<dbReference type="InterPro" id="IPR034016">
    <property type="entry name" value="M1_APN-typ"/>
</dbReference>
<gene>
    <name evidence="14" type="ORF">HETIRDRAFT_38387</name>
</gene>
<dbReference type="CDD" id="cd09601">
    <property type="entry name" value="M1_APN-Q_like"/>
    <property type="match status" value="1"/>
</dbReference>
<comment type="cofactor">
    <cofactor evidence="9">
        <name>Zn(2+)</name>
        <dbReference type="ChEBI" id="CHEBI:29105"/>
    </cofactor>
    <text evidence="9">Binds 1 zinc ion per subunit.</text>
</comment>
<dbReference type="Pfam" id="PF11838">
    <property type="entry name" value="ERAP1_C"/>
    <property type="match status" value="1"/>
</dbReference>
<dbReference type="KEGG" id="hir:HETIRDRAFT_38387"/>
<dbReference type="Pfam" id="PF01433">
    <property type="entry name" value="Peptidase_M1"/>
    <property type="match status" value="1"/>
</dbReference>
<dbReference type="Proteomes" id="UP000030671">
    <property type="component" value="Unassembled WGS sequence"/>
</dbReference>
<dbReference type="SUPFAM" id="SSF63737">
    <property type="entry name" value="Leukotriene A4 hydrolase N-terminal domain"/>
    <property type="match status" value="1"/>
</dbReference>
<dbReference type="PANTHER" id="PTHR11533">
    <property type="entry name" value="PROTEASE M1 ZINC METALLOPROTEASE"/>
    <property type="match status" value="1"/>
</dbReference>
<dbReference type="SUPFAM" id="SSF55486">
    <property type="entry name" value="Metalloproteases ('zincins'), catalytic domain"/>
    <property type="match status" value="1"/>
</dbReference>
<feature type="binding site" evidence="9">
    <location>
        <position position="463"/>
    </location>
    <ligand>
        <name>Zn(2+)</name>
        <dbReference type="ChEBI" id="CHEBI:29105"/>
        <note>catalytic</note>
    </ligand>
</feature>
<dbReference type="Gene3D" id="1.10.390.10">
    <property type="entry name" value="Neutral Protease Domain 2"/>
    <property type="match status" value="1"/>
</dbReference>
<keyword evidence="4 9" id="KW-0479">Metal-binding</keyword>
<dbReference type="InterPro" id="IPR027268">
    <property type="entry name" value="Peptidase_M4/M1_CTD_sf"/>
</dbReference>
<feature type="binding site" evidence="9">
    <location>
        <position position="444"/>
    </location>
    <ligand>
        <name>Zn(2+)</name>
        <dbReference type="ChEBI" id="CHEBI:29105"/>
        <note>catalytic</note>
    </ligand>
</feature>
<dbReference type="GO" id="GO:0043171">
    <property type="term" value="P:peptide catabolic process"/>
    <property type="evidence" value="ECO:0007669"/>
    <property type="project" value="TreeGrafter"/>
</dbReference>
<feature type="domain" description="Peptidase M1 membrane alanine aminopeptidase" evidence="11">
    <location>
        <begin position="368"/>
        <end position="586"/>
    </location>
</feature>
<dbReference type="FunFam" id="1.10.390.10:FF:000006">
    <property type="entry name" value="Puromycin-sensitive aminopeptidase"/>
    <property type="match status" value="1"/>
</dbReference>
<proteinExistence type="inferred from homology"/>
<keyword evidence="5" id="KW-0378">Hydrolase</keyword>
<protein>
    <submittedName>
        <fullName evidence="14">Metallo peptidase M1</fullName>
    </submittedName>
</protein>
<keyword evidence="2" id="KW-0031">Aminopeptidase</keyword>
<dbReference type="GO" id="GO:0005615">
    <property type="term" value="C:extracellular space"/>
    <property type="evidence" value="ECO:0007669"/>
    <property type="project" value="TreeGrafter"/>
</dbReference>
<dbReference type="InterPro" id="IPR014782">
    <property type="entry name" value="Peptidase_M1_dom"/>
</dbReference>
<dbReference type="eggNOG" id="KOG1046">
    <property type="taxonomic scope" value="Eukaryota"/>
</dbReference>
<dbReference type="STRING" id="747525.W4KCD0"/>
<evidence type="ECO:0000256" key="7">
    <source>
        <dbReference type="ARBA" id="ARBA00023049"/>
    </source>
</evidence>
<dbReference type="InterPro" id="IPR001930">
    <property type="entry name" value="Peptidase_M1"/>
</dbReference>
<feature type="binding site" evidence="9">
    <location>
        <position position="440"/>
    </location>
    <ligand>
        <name>Zn(2+)</name>
        <dbReference type="ChEBI" id="CHEBI:29105"/>
        <note>catalytic</note>
    </ligand>
</feature>
<dbReference type="HOGENOM" id="CLU_003705_0_2_1"/>
<feature type="domain" description="ERAP1-like C-terminal" evidence="12">
    <location>
        <begin position="664"/>
        <end position="980"/>
    </location>
</feature>
<dbReference type="Gene3D" id="2.60.40.1730">
    <property type="entry name" value="tricorn interacting facor f3 domain"/>
    <property type="match status" value="1"/>
</dbReference>
<feature type="site" description="Transition state stabilizer" evidence="10">
    <location>
        <position position="527"/>
    </location>
</feature>
<evidence type="ECO:0000259" key="13">
    <source>
        <dbReference type="Pfam" id="PF17900"/>
    </source>
</evidence>
<evidence type="ECO:0000256" key="5">
    <source>
        <dbReference type="ARBA" id="ARBA00022801"/>
    </source>
</evidence>
<dbReference type="PRINTS" id="PR00756">
    <property type="entry name" value="ALADIPTASE"/>
</dbReference>
<dbReference type="FunFam" id="1.25.50.20:FF:000002">
    <property type="entry name" value="Aminopeptidase"/>
    <property type="match status" value="1"/>
</dbReference>
<evidence type="ECO:0000259" key="12">
    <source>
        <dbReference type="Pfam" id="PF11838"/>
    </source>
</evidence>
<dbReference type="GO" id="GO:0008270">
    <property type="term" value="F:zinc ion binding"/>
    <property type="evidence" value="ECO:0007669"/>
    <property type="project" value="InterPro"/>
</dbReference>
<evidence type="ECO:0000313" key="14">
    <source>
        <dbReference type="EMBL" id="ETW82731.1"/>
    </source>
</evidence>
<keyword evidence="7" id="KW-0482">Metalloprotease</keyword>
<dbReference type="GO" id="GO:0070006">
    <property type="term" value="F:metalloaminopeptidase activity"/>
    <property type="evidence" value="ECO:0007669"/>
    <property type="project" value="TreeGrafter"/>
</dbReference>
<feature type="domain" description="Aminopeptidase N-like N-terminal" evidence="13">
    <location>
        <begin position="130"/>
        <end position="328"/>
    </location>
</feature>
<evidence type="ECO:0000256" key="3">
    <source>
        <dbReference type="ARBA" id="ARBA00022670"/>
    </source>
</evidence>
<evidence type="ECO:0000313" key="15">
    <source>
        <dbReference type="Proteomes" id="UP000030671"/>
    </source>
</evidence>
<dbReference type="InterPro" id="IPR045357">
    <property type="entry name" value="Aminopeptidase_N-like_N"/>
</dbReference>
<dbReference type="AlphaFoldDB" id="W4KCD0"/>
<evidence type="ECO:0000256" key="8">
    <source>
        <dbReference type="PIRSR" id="PIRSR634016-1"/>
    </source>
</evidence>
<sequence>MRVLSGLGRPLAAAAAAHAPPSPATSDWTRVSSMVYRTTRRRACSRSTWSPVPSISAQAPPSLYNPPSSNPLRAISHPRLHAALASSTLGRVRSCFTSANTPFAASAIMSSASKDTVPRDAYRLPTDVRPTHYDLTVRTDLDKELFEGIVRVDLDILRTTRTITLNAATNLTLAPASLSTSETLTLAPTASTYDAPTERATFAFAQDLPAGSKATLSVGFSAPLDGSMTGYYASKWDKGVYALTQFEPTSARGALPCWDEPALKATFAVTLVSRAGTVSLSNMPVLPDSPATDTKALADDEKALYAGVAEGDWVVSKYATTPPMSTYLLAYANGPFEYLESSYKSPLSGAVRPLRIYATPDCIHQAQFALDVKAKVLPLYEQVFDVEYPLPKLDTLVASDFDAGAMENWGLITGRTSAFLLDPERADMLAKKRVAVTQSHEVAHMWFGNITTMEWWNYLYLNEGFATVMGEVIIMDKVFPEWKVDSEFITEHLNDALRLDAKLSSHPIEVDCPDANQINQIFDSLSYAKAGSVLRMLSKYVGEEKFLKGVSIYLKKHLYANSVTTDLWEGIGEATGIDVPKVMDNWVTKMGFPVLTVTETEGGITVRQDRFLEDGPAKPEDNETIWTIPLSLLTTTSAGQAIVDKGAVLDVREKAFAVDTSKPFKLNADTSGVYRVLYTPERLAAIAQEAARADSVFSLNDRIGLVHDAMALAKAGFLDVSAALTLVHILREEREFLVWDSISENLSRVVDTWWENDAVVEKLNAFRRELYGPIVARLGFEYSAKDDADTSQLRTRAIGQAAAAQDPKVVKALQDRFAQFVKTGDDAVIPADLLRVTFRTAVKYGGREEYDAVVKFHDEAKTPSMRIAAMYAMGATQDAALQDATMRFVMDRARDQDVTYFFSGLAANFKARRPLVAFFEDNYDALYKRFEGNFTLKYLVTSVLSGLSTEADRQSVDAFFKDKDTGKYNLALAQALDGINAKSAWIARSSADIQQWLDKWEQGAKL</sequence>
<dbReference type="InParanoid" id="W4KCD0"/>
<evidence type="ECO:0000256" key="2">
    <source>
        <dbReference type="ARBA" id="ARBA00022438"/>
    </source>
</evidence>
<dbReference type="OrthoDB" id="10031169at2759"/>
<dbReference type="FunCoup" id="W4KCD0">
    <property type="interactions" value="528"/>
</dbReference>
<dbReference type="RefSeq" id="XP_009544620.1">
    <property type="nucleotide sequence ID" value="XM_009546325.1"/>
</dbReference>
<dbReference type="Pfam" id="PF17900">
    <property type="entry name" value="Peptidase_M1_N"/>
    <property type="match status" value="1"/>
</dbReference>
<dbReference type="InterPro" id="IPR050344">
    <property type="entry name" value="Peptidase_M1_aminopeptidases"/>
</dbReference>
<organism evidence="14 15">
    <name type="scientific">Heterobasidion irregulare (strain TC 32-1)</name>
    <dbReference type="NCBI Taxonomy" id="747525"/>
    <lineage>
        <taxon>Eukaryota</taxon>
        <taxon>Fungi</taxon>
        <taxon>Dikarya</taxon>
        <taxon>Basidiomycota</taxon>
        <taxon>Agaricomycotina</taxon>
        <taxon>Agaricomycetes</taxon>
        <taxon>Russulales</taxon>
        <taxon>Bondarzewiaceae</taxon>
        <taxon>Heterobasidion</taxon>
        <taxon>Heterobasidion annosum species complex</taxon>
    </lineage>
</organism>
<evidence type="ECO:0000256" key="1">
    <source>
        <dbReference type="ARBA" id="ARBA00010136"/>
    </source>
</evidence>
<keyword evidence="6 9" id="KW-0862">Zinc</keyword>